<reference evidence="6 7" key="1">
    <citation type="journal article" date="2017" name="Antonie Van Leeuwenhoek">
        <title>Phylogenomic resolution of the bacterial genus Pantoea and its relationship with Erwinia and Tatumella.</title>
        <authorList>
            <person name="Palmer M."/>
            <person name="Steenkamp E.T."/>
            <person name="Coetzee M.P."/>
            <person name="Chan W.Y."/>
            <person name="van Zyl E."/>
            <person name="De Maayer P."/>
            <person name="Coutinho T.A."/>
            <person name="Blom J."/>
            <person name="Smits T.H."/>
            <person name="Duffy B."/>
            <person name="Venter S.N."/>
        </authorList>
    </citation>
    <scope>NUCLEOTIDE SEQUENCE [LARGE SCALE GENOMIC DNA]</scope>
    <source>
        <strain evidence="6 7">LMG 24534</strain>
    </source>
</reference>
<proteinExistence type="inferred from homology"/>
<dbReference type="InterPro" id="IPR000259">
    <property type="entry name" value="Adhesion_dom_fimbrial"/>
</dbReference>
<evidence type="ECO:0000256" key="4">
    <source>
        <dbReference type="ARBA" id="ARBA00023263"/>
    </source>
</evidence>
<dbReference type="PANTHER" id="PTHR33420:SF12">
    <property type="entry name" value="FIMBRIN-LIKE PROTEIN FIMI-RELATED"/>
    <property type="match status" value="1"/>
</dbReference>
<dbReference type="InterPro" id="IPR036937">
    <property type="entry name" value="Adhesion_dom_fimbrial_sf"/>
</dbReference>
<evidence type="ECO:0000256" key="3">
    <source>
        <dbReference type="ARBA" id="ARBA00022729"/>
    </source>
</evidence>
<dbReference type="Pfam" id="PF00419">
    <property type="entry name" value="Fimbrial"/>
    <property type="match status" value="1"/>
</dbReference>
<dbReference type="GO" id="GO:0043709">
    <property type="term" value="P:cell adhesion involved in single-species biofilm formation"/>
    <property type="evidence" value="ECO:0007669"/>
    <property type="project" value="TreeGrafter"/>
</dbReference>
<organism evidence="6 7">
    <name type="scientific">Pantoea conspicua</name>
    <dbReference type="NCBI Taxonomy" id="472705"/>
    <lineage>
        <taxon>Bacteria</taxon>
        <taxon>Pseudomonadati</taxon>
        <taxon>Pseudomonadota</taxon>
        <taxon>Gammaproteobacteria</taxon>
        <taxon>Enterobacterales</taxon>
        <taxon>Erwiniaceae</taxon>
        <taxon>Pantoea</taxon>
    </lineage>
</organism>
<keyword evidence="7" id="KW-1185">Reference proteome</keyword>
<name>A0A1X1BX41_9GAMM</name>
<dbReference type="InterPro" id="IPR008966">
    <property type="entry name" value="Adhesion_dom_sf"/>
</dbReference>
<evidence type="ECO:0000256" key="1">
    <source>
        <dbReference type="ARBA" id="ARBA00004561"/>
    </source>
</evidence>
<evidence type="ECO:0000313" key="7">
    <source>
        <dbReference type="Proteomes" id="UP000193933"/>
    </source>
</evidence>
<dbReference type="GO" id="GO:0009289">
    <property type="term" value="C:pilus"/>
    <property type="evidence" value="ECO:0007669"/>
    <property type="project" value="UniProtKB-SubCell"/>
</dbReference>
<comment type="caution">
    <text evidence="6">The sequence shown here is derived from an EMBL/GenBank/DDBJ whole genome shotgun (WGS) entry which is preliminary data.</text>
</comment>
<accession>A0A1X1BX41</accession>
<keyword evidence="3" id="KW-0732">Signal</keyword>
<dbReference type="Proteomes" id="UP000193933">
    <property type="component" value="Unassembled WGS sequence"/>
</dbReference>
<gene>
    <name evidence="6" type="ORF">HA41_08870</name>
</gene>
<dbReference type="SUPFAM" id="SSF49401">
    <property type="entry name" value="Bacterial adhesins"/>
    <property type="match status" value="1"/>
</dbReference>
<evidence type="ECO:0000259" key="5">
    <source>
        <dbReference type="Pfam" id="PF00419"/>
    </source>
</evidence>
<dbReference type="EMBL" id="MLFN01000019">
    <property type="protein sequence ID" value="ORM53331.1"/>
    <property type="molecule type" value="Genomic_DNA"/>
</dbReference>
<evidence type="ECO:0000256" key="2">
    <source>
        <dbReference type="ARBA" id="ARBA00006671"/>
    </source>
</evidence>
<sequence length="183" mass="19898">MVLFTFTSFVDSYARNHVVTIRGGEVHLRGALAEGGCEVSTESREMQIDMGQYRTDSFDGVGSLSTPAIPFSIHLTDCNPSLANEVGISFYGMTDQKEPDVFLVTSCDASQAAISGGEGSSGLGLVLYDKAGHQLIPDTLTDLTAPVQAREVVMNYIARYRVTSRETLPGTLCSEVWFRLEYP</sequence>
<keyword evidence="4" id="KW-0281">Fimbrium</keyword>
<dbReference type="PANTHER" id="PTHR33420">
    <property type="entry name" value="FIMBRIAL SUBUNIT ELFA-RELATED"/>
    <property type="match status" value="1"/>
</dbReference>
<protein>
    <recommendedName>
        <fullName evidence="5">Fimbrial-type adhesion domain-containing protein</fullName>
    </recommendedName>
</protein>
<comment type="subcellular location">
    <subcellularLocation>
        <location evidence="1">Fimbrium</location>
    </subcellularLocation>
</comment>
<dbReference type="AlphaFoldDB" id="A0A1X1BX41"/>
<dbReference type="InterPro" id="IPR050263">
    <property type="entry name" value="Bact_Fimbrial_Adh_Pro"/>
</dbReference>
<comment type="similarity">
    <text evidence="2">Belongs to the fimbrial protein family.</text>
</comment>
<dbReference type="Gene3D" id="2.60.40.1090">
    <property type="entry name" value="Fimbrial-type adhesion domain"/>
    <property type="match status" value="1"/>
</dbReference>
<feature type="domain" description="Fimbrial-type adhesion" evidence="5">
    <location>
        <begin position="27"/>
        <end position="182"/>
    </location>
</feature>
<evidence type="ECO:0000313" key="6">
    <source>
        <dbReference type="EMBL" id="ORM53331.1"/>
    </source>
</evidence>